<reference evidence="3" key="1">
    <citation type="submission" date="2020-11" db="EMBL/GenBank/DDBJ databases">
        <authorList>
            <person name="Tran Van P."/>
        </authorList>
    </citation>
    <scope>NUCLEOTIDE SEQUENCE</scope>
</reference>
<dbReference type="InterPro" id="IPR039888">
    <property type="entry name" value="Melted-like"/>
</dbReference>
<keyword evidence="4" id="KW-1185">Reference proteome</keyword>
<dbReference type="Proteomes" id="UP000678499">
    <property type="component" value="Unassembled WGS sequence"/>
</dbReference>
<protein>
    <submittedName>
        <fullName evidence="3">Uncharacterized protein</fullName>
    </submittedName>
</protein>
<keyword evidence="2" id="KW-0472">Membrane</keyword>
<evidence type="ECO:0000313" key="4">
    <source>
        <dbReference type="Proteomes" id="UP000678499"/>
    </source>
</evidence>
<sequence>MLLAGDLFALDDAVVVRDFSKCFDKIYSIISSPDYVINDNDQSVVEIFITRIAYAIRDLKVVEQHANSLVSLLECCLCHDLKPSARGEDPPHAKIASEIISCLFLNYHRKEVMRLALPVAVKFLHKGNKELSRNMSKYLSLAAVHNADLLAQSCVQPIIDSVIAGELS</sequence>
<evidence type="ECO:0000256" key="2">
    <source>
        <dbReference type="ARBA" id="ARBA00023136"/>
    </source>
</evidence>
<dbReference type="GO" id="GO:0012505">
    <property type="term" value="C:endomembrane system"/>
    <property type="evidence" value="ECO:0007669"/>
    <property type="project" value="UniProtKB-SubCell"/>
</dbReference>
<dbReference type="EMBL" id="CAJPEX010000044">
    <property type="protein sequence ID" value="CAG0912718.1"/>
    <property type="molecule type" value="Genomic_DNA"/>
</dbReference>
<name>A0A7R9BDE1_9CRUS</name>
<dbReference type="AlphaFoldDB" id="A0A7R9BDE1"/>
<dbReference type="GO" id="GO:0005886">
    <property type="term" value="C:plasma membrane"/>
    <property type="evidence" value="ECO:0007669"/>
    <property type="project" value="TreeGrafter"/>
</dbReference>
<dbReference type="GO" id="GO:0009966">
    <property type="term" value="P:regulation of signal transduction"/>
    <property type="evidence" value="ECO:0007669"/>
    <property type="project" value="TreeGrafter"/>
</dbReference>
<dbReference type="GO" id="GO:0010314">
    <property type="term" value="F:phosphatidylinositol-5-phosphate binding"/>
    <property type="evidence" value="ECO:0007669"/>
    <property type="project" value="TreeGrafter"/>
</dbReference>
<gene>
    <name evidence="3" type="ORF">NMOB1V02_LOCUS495</name>
</gene>
<evidence type="ECO:0000256" key="1">
    <source>
        <dbReference type="ARBA" id="ARBA00004184"/>
    </source>
</evidence>
<dbReference type="EMBL" id="OA882081">
    <property type="protein sequence ID" value="CAD7272566.1"/>
    <property type="molecule type" value="Genomic_DNA"/>
</dbReference>
<dbReference type="OrthoDB" id="6373415at2759"/>
<comment type="subcellular location">
    <subcellularLocation>
        <location evidence="1">Endomembrane system</location>
        <topology evidence="1">Peripheral membrane protein</topology>
    </subcellularLocation>
</comment>
<evidence type="ECO:0000313" key="3">
    <source>
        <dbReference type="EMBL" id="CAD7272566.1"/>
    </source>
</evidence>
<dbReference type="PANTHER" id="PTHR21630">
    <property type="entry name" value="VEPH-A/MELTED"/>
    <property type="match status" value="1"/>
</dbReference>
<dbReference type="PANTHER" id="PTHR21630:SF10">
    <property type="entry name" value="VENTRICULAR ZONE-EXPRESSED PH DOMAIN-CONTAINING PROTEIN HOMOLOG 1"/>
    <property type="match status" value="1"/>
</dbReference>
<accession>A0A7R9BDE1</accession>
<organism evidence="3">
    <name type="scientific">Notodromas monacha</name>
    <dbReference type="NCBI Taxonomy" id="399045"/>
    <lineage>
        <taxon>Eukaryota</taxon>
        <taxon>Metazoa</taxon>
        <taxon>Ecdysozoa</taxon>
        <taxon>Arthropoda</taxon>
        <taxon>Crustacea</taxon>
        <taxon>Oligostraca</taxon>
        <taxon>Ostracoda</taxon>
        <taxon>Podocopa</taxon>
        <taxon>Podocopida</taxon>
        <taxon>Cypridocopina</taxon>
        <taxon>Cypridoidea</taxon>
        <taxon>Cyprididae</taxon>
        <taxon>Notodromas</taxon>
    </lineage>
</organism>
<proteinExistence type="predicted"/>